<accession>A0ABT8VBZ0</accession>
<protein>
    <submittedName>
        <fullName evidence="2">Uncharacterized protein</fullName>
    </submittedName>
</protein>
<keyword evidence="1" id="KW-1133">Transmembrane helix</keyword>
<keyword evidence="1" id="KW-0812">Transmembrane</keyword>
<sequence length="215" mass="23945">MEQLGLFAVLCVIFWSSVFALTLVLFRQNIKPHLKSIIVSALIMTQVTIITQTKLLFLGLVVLQPLFTILCFTFFFRIRLASAVLVSLVVILYNVISEMLLYLITTRFQLEAFIALAKEATFLPAIVLTLLNSTTALVLSKIRVGFTFVRFNPITPSINTHAKSLFFILSGGLILLVIIISALFLGTMISVLAYGLGTILLIVLIHYLYVKEVSD</sequence>
<dbReference type="EMBL" id="JAUMKJ010000017">
    <property type="protein sequence ID" value="MDO3678463.1"/>
    <property type="molecule type" value="Genomic_DNA"/>
</dbReference>
<reference evidence="2" key="1">
    <citation type="submission" date="2023-07" db="EMBL/GenBank/DDBJ databases">
        <authorList>
            <person name="Aktuganov G."/>
            <person name="Boyko T."/>
            <person name="Delegan Y."/>
            <person name="Galimzianova N."/>
            <person name="Gilvanova E."/>
            <person name="Korobov V."/>
            <person name="Kuzmina L."/>
            <person name="Melentiev A."/>
            <person name="Milman P."/>
            <person name="Ryabova A."/>
            <person name="Stupak E."/>
            <person name="Yasakov T."/>
            <person name="Zharikova N."/>
            <person name="Zhurenko E."/>
        </authorList>
    </citation>
    <scope>NUCLEOTIDE SEQUENCE</scope>
    <source>
        <strain evidence="2">IB-739</strain>
    </source>
</reference>
<organism evidence="2 3">
    <name type="scientific">Paenibacillus ehimensis</name>
    <dbReference type="NCBI Taxonomy" id="79264"/>
    <lineage>
        <taxon>Bacteria</taxon>
        <taxon>Bacillati</taxon>
        <taxon>Bacillota</taxon>
        <taxon>Bacilli</taxon>
        <taxon>Bacillales</taxon>
        <taxon>Paenibacillaceae</taxon>
        <taxon>Paenibacillus</taxon>
    </lineage>
</organism>
<feature type="transmembrane region" description="Helical" evidence="1">
    <location>
        <begin position="191"/>
        <end position="210"/>
    </location>
</feature>
<name>A0ABT8VBZ0_9BACL</name>
<feature type="transmembrane region" description="Helical" evidence="1">
    <location>
        <begin position="33"/>
        <end position="50"/>
    </location>
</feature>
<evidence type="ECO:0000313" key="2">
    <source>
        <dbReference type="EMBL" id="MDO3678463.1"/>
    </source>
</evidence>
<dbReference type="RefSeq" id="WP_302878893.1">
    <property type="nucleotide sequence ID" value="NZ_JAUMKJ010000017.1"/>
</dbReference>
<feature type="transmembrane region" description="Helical" evidence="1">
    <location>
        <begin position="125"/>
        <end position="144"/>
    </location>
</feature>
<keyword evidence="1" id="KW-0472">Membrane</keyword>
<feature type="transmembrane region" description="Helical" evidence="1">
    <location>
        <begin position="6"/>
        <end position="26"/>
    </location>
</feature>
<feature type="transmembrane region" description="Helical" evidence="1">
    <location>
        <begin position="83"/>
        <end position="105"/>
    </location>
</feature>
<gene>
    <name evidence="2" type="ORF">Q3C12_15735</name>
</gene>
<proteinExistence type="predicted"/>
<evidence type="ECO:0000313" key="3">
    <source>
        <dbReference type="Proteomes" id="UP001168883"/>
    </source>
</evidence>
<comment type="caution">
    <text evidence="2">The sequence shown here is derived from an EMBL/GenBank/DDBJ whole genome shotgun (WGS) entry which is preliminary data.</text>
</comment>
<dbReference type="Proteomes" id="UP001168883">
    <property type="component" value="Unassembled WGS sequence"/>
</dbReference>
<keyword evidence="3" id="KW-1185">Reference proteome</keyword>
<feature type="transmembrane region" description="Helical" evidence="1">
    <location>
        <begin position="56"/>
        <end position="76"/>
    </location>
</feature>
<evidence type="ECO:0000256" key="1">
    <source>
        <dbReference type="SAM" id="Phobius"/>
    </source>
</evidence>
<feature type="transmembrane region" description="Helical" evidence="1">
    <location>
        <begin position="165"/>
        <end position="185"/>
    </location>
</feature>